<feature type="domain" description="Fe/B12 periplasmic-binding" evidence="3">
    <location>
        <begin position="61"/>
        <end position="329"/>
    </location>
</feature>
<proteinExistence type="inferred from homology"/>
<dbReference type="PANTHER" id="PTHR30535">
    <property type="entry name" value="VITAMIN B12-BINDING PROTEIN"/>
    <property type="match status" value="1"/>
</dbReference>
<dbReference type="InterPro" id="IPR002491">
    <property type="entry name" value="ABC_transptr_periplasmic_BD"/>
</dbReference>
<keyword evidence="2" id="KW-0732">Signal</keyword>
<dbReference type="CDD" id="cd01148">
    <property type="entry name" value="TroA_a"/>
    <property type="match status" value="1"/>
</dbReference>
<dbReference type="SUPFAM" id="SSF53807">
    <property type="entry name" value="Helical backbone' metal receptor"/>
    <property type="match status" value="1"/>
</dbReference>
<sequence length="329" mass="35052">MELNVVKSRVVALSTLLVLLVSTACGGGAPGAPAPSQAAEGFPVTVDNCGAAVTVDRPPARVVGYFQHSVELLLALGLRDAVAATVYPDNPPLARYAHDYRSIPQISVKDASFEQILAVGPDFVYGGYGSAFDEAQGRSRQAFADAGIATYLNREHCARQPITMDDVYEEVRTVGRIFGVADRAEEVVTDMSRHVGDATARVAGVRPVKVFVYDSGDATAFTAGGQGIGNQVIELAGGTNIFGDVPETFADVSWEQVIERAPDVIVIYDYYGTPSVEEKKAALRARPELSTVPAIRDDRFAVLTLQDAVLGVRAPYAVGALAEQLHPER</sequence>
<name>A0A6S6PEQ3_9MYCO</name>
<evidence type="ECO:0000313" key="5">
    <source>
        <dbReference type="Proteomes" id="UP000515734"/>
    </source>
</evidence>
<dbReference type="Proteomes" id="UP000515734">
    <property type="component" value="Chromosome"/>
</dbReference>
<evidence type="ECO:0000256" key="2">
    <source>
        <dbReference type="SAM" id="SignalP"/>
    </source>
</evidence>
<dbReference type="PANTHER" id="PTHR30535:SF7">
    <property type="entry name" value="IRON(III) DICITRATE-BINDING PROTEIN"/>
    <property type="match status" value="1"/>
</dbReference>
<reference evidence="4 5" key="1">
    <citation type="submission" date="2020-07" db="EMBL/GenBank/DDBJ databases">
        <title>Complete genome sequence of Mycolicibacterium litorale like strain isolated from cardiac implantable electronic device infection.</title>
        <authorList>
            <person name="Fukano H."/>
            <person name="Miyama H."/>
            <person name="Hoshino Y."/>
        </authorList>
    </citation>
    <scope>NUCLEOTIDE SEQUENCE [LARGE SCALE GENOMIC DNA]</scope>
    <source>
        <strain evidence="4 5">NIIDNTM18</strain>
    </source>
</reference>
<keyword evidence="4" id="KW-0449">Lipoprotein</keyword>
<feature type="signal peptide" evidence="2">
    <location>
        <begin position="1"/>
        <end position="26"/>
    </location>
</feature>
<dbReference type="InterPro" id="IPR050902">
    <property type="entry name" value="ABC_Transporter_SBP"/>
</dbReference>
<accession>A0A6S6PEQ3</accession>
<evidence type="ECO:0000313" key="4">
    <source>
        <dbReference type="EMBL" id="BCI56161.1"/>
    </source>
</evidence>
<feature type="chain" id="PRO_5039680158" evidence="2">
    <location>
        <begin position="27"/>
        <end position="329"/>
    </location>
</feature>
<gene>
    <name evidence="4" type="ORF">NIIDNTM18_54390</name>
</gene>
<evidence type="ECO:0000259" key="3">
    <source>
        <dbReference type="PROSITE" id="PS50983"/>
    </source>
</evidence>
<dbReference type="PROSITE" id="PS50983">
    <property type="entry name" value="FE_B12_PBP"/>
    <property type="match status" value="1"/>
</dbReference>
<dbReference type="Gene3D" id="3.40.50.1980">
    <property type="entry name" value="Nitrogenase molybdenum iron protein domain"/>
    <property type="match status" value="2"/>
</dbReference>
<dbReference type="PROSITE" id="PS51257">
    <property type="entry name" value="PROKAR_LIPOPROTEIN"/>
    <property type="match status" value="1"/>
</dbReference>
<protein>
    <submittedName>
        <fullName evidence="4">Lipoprotein</fullName>
    </submittedName>
</protein>
<dbReference type="AlphaFoldDB" id="A0A6S6PEQ3"/>
<dbReference type="Pfam" id="PF01497">
    <property type="entry name" value="Peripla_BP_2"/>
    <property type="match status" value="1"/>
</dbReference>
<comment type="similarity">
    <text evidence="1">Belongs to the bacterial solute-binding protein 8 family.</text>
</comment>
<dbReference type="EMBL" id="AP023287">
    <property type="protein sequence ID" value="BCI56161.1"/>
    <property type="molecule type" value="Genomic_DNA"/>
</dbReference>
<organism evidence="4 5">
    <name type="scientific">Mycolicibacterium litorale</name>
    <dbReference type="NCBI Taxonomy" id="758802"/>
    <lineage>
        <taxon>Bacteria</taxon>
        <taxon>Bacillati</taxon>
        <taxon>Actinomycetota</taxon>
        <taxon>Actinomycetes</taxon>
        <taxon>Mycobacteriales</taxon>
        <taxon>Mycobacteriaceae</taxon>
        <taxon>Mycolicibacterium</taxon>
    </lineage>
</organism>
<evidence type="ECO:0000256" key="1">
    <source>
        <dbReference type="ARBA" id="ARBA00008814"/>
    </source>
</evidence>